<accession>A0ABR5KDA6</accession>
<evidence type="ECO:0000313" key="3">
    <source>
        <dbReference type="Proteomes" id="UP000037727"/>
    </source>
</evidence>
<gene>
    <name evidence="2" type="ORF">AM629_07290</name>
</gene>
<feature type="transmembrane region" description="Helical" evidence="1">
    <location>
        <begin position="44"/>
        <end position="63"/>
    </location>
</feature>
<keyword evidence="1" id="KW-0812">Transmembrane</keyword>
<proteinExistence type="predicted"/>
<keyword evidence="3" id="KW-1185">Reference proteome</keyword>
<comment type="caution">
    <text evidence="2">The sequence shown here is derived from an EMBL/GenBank/DDBJ whole genome shotgun (WGS) entry which is preliminary data.</text>
</comment>
<feature type="transmembrane region" description="Helical" evidence="1">
    <location>
        <begin position="386"/>
        <end position="404"/>
    </location>
</feature>
<name>A0ABR5KDA6_9GAMM</name>
<keyword evidence="1" id="KW-0472">Membrane</keyword>
<evidence type="ECO:0000256" key="1">
    <source>
        <dbReference type="SAM" id="Phobius"/>
    </source>
</evidence>
<feature type="transmembrane region" description="Helical" evidence="1">
    <location>
        <begin position="111"/>
        <end position="131"/>
    </location>
</feature>
<dbReference type="EMBL" id="LJCS01000014">
    <property type="protein sequence ID" value="KOY62597.1"/>
    <property type="molecule type" value="Genomic_DNA"/>
</dbReference>
<evidence type="ECO:0000313" key="2">
    <source>
        <dbReference type="EMBL" id="KOY62597.1"/>
    </source>
</evidence>
<feature type="transmembrane region" description="Helical" evidence="1">
    <location>
        <begin position="224"/>
        <end position="245"/>
    </location>
</feature>
<feature type="transmembrane region" description="Helical" evidence="1">
    <location>
        <begin position="14"/>
        <end position="32"/>
    </location>
</feature>
<reference evidence="2 3" key="1">
    <citation type="submission" date="2015-09" db="EMBL/GenBank/DDBJ databases">
        <title>Draft genome sequence and assembly of Photorhabdus sp. VMG, a bacterial symbiont associated with Heterorhabditis zealandica.</title>
        <authorList>
            <person name="Naidoo S."/>
            <person name="Featherston J."/>
            <person name="Mothupi B."/>
            <person name="Gray V.M."/>
        </authorList>
    </citation>
    <scope>NUCLEOTIDE SEQUENCE [LARGE SCALE GENOMIC DNA]</scope>
    <source>
        <strain evidence="2 3">VMG</strain>
    </source>
</reference>
<protein>
    <recommendedName>
        <fullName evidence="4">Oligosaccharide repeat unit polymerase</fullName>
    </recommendedName>
</protein>
<dbReference type="RefSeq" id="WP_054477553.1">
    <property type="nucleotide sequence ID" value="NZ_CAWMRL010000014.1"/>
</dbReference>
<evidence type="ECO:0008006" key="4">
    <source>
        <dbReference type="Google" id="ProtNLM"/>
    </source>
</evidence>
<dbReference type="Proteomes" id="UP000037727">
    <property type="component" value="Unassembled WGS sequence"/>
</dbReference>
<organism evidence="2 3">
    <name type="scientific">Photorhabdus heterorhabditis</name>
    <dbReference type="NCBI Taxonomy" id="880156"/>
    <lineage>
        <taxon>Bacteria</taxon>
        <taxon>Pseudomonadati</taxon>
        <taxon>Pseudomonadota</taxon>
        <taxon>Gammaproteobacteria</taxon>
        <taxon>Enterobacterales</taxon>
        <taxon>Morganellaceae</taxon>
        <taxon>Photorhabdus</taxon>
    </lineage>
</organism>
<feature type="transmembrane region" description="Helical" evidence="1">
    <location>
        <begin position="357"/>
        <end position="374"/>
    </location>
</feature>
<keyword evidence="1" id="KW-1133">Transmembrane helix</keyword>
<sequence>MEPSAFLNFVFHNILEYITYTIIIFIVIFISIKKLAVNILDPIYLYYHFTFSTSYAVVLILYMHNYISIEIFSVIFLYAAILIISINISFRAKNLINLNLFRQSSFRKYNIDKFLLLSITIYLVISFIYIYNISITTFFLSRFEANKGLGVFYRILDTLRIMICIGLGIKLSTNRKKTLLSIFTLFFLLYSCLISGAKIVLIEQVLALFISIKTYSIYKIKPNTYIKFTCLIILSFLPVMLFLTLQSNASGYITSQYLPGVPIQLELFILRIIANGDMYYLSLPYDLINRINTTNTELYLQFIGPILGNGITNYLFNYDYTNQSIGRLIWLYWFPDAYAGGSIDHFDLLAYKFFPKPFDIIFVIVLGWLLGKLIKIKSNLNNHSNPLYSIIILTLYIRSLTILLFPTIGIAFVIDTIVVFSTLLTFSLFIRAIKKPRRA</sequence>
<feature type="transmembrane region" description="Helical" evidence="1">
    <location>
        <begin position="69"/>
        <end position="90"/>
    </location>
</feature>
<feature type="transmembrane region" description="Helical" evidence="1">
    <location>
        <begin position="410"/>
        <end position="430"/>
    </location>
</feature>
<feature type="transmembrane region" description="Helical" evidence="1">
    <location>
        <begin position="183"/>
        <end position="212"/>
    </location>
</feature>